<dbReference type="Gene3D" id="3.40.50.12780">
    <property type="entry name" value="N-terminal domain of ligase-like"/>
    <property type="match status" value="1"/>
</dbReference>
<comment type="caution">
    <text evidence="5">The sequence shown here is derived from an EMBL/GenBank/DDBJ whole genome shotgun (WGS) entry which is preliminary data.</text>
</comment>
<dbReference type="PROSITE" id="PS00455">
    <property type="entry name" value="AMP_BINDING"/>
    <property type="match status" value="1"/>
</dbReference>
<evidence type="ECO:0000259" key="4">
    <source>
        <dbReference type="Pfam" id="PF00501"/>
    </source>
</evidence>
<dbReference type="PANTHER" id="PTHR43272:SF33">
    <property type="entry name" value="AMP-BINDING DOMAIN-CONTAINING PROTEIN-RELATED"/>
    <property type="match status" value="1"/>
</dbReference>
<dbReference type="Proteomes" id="UP000037747">
    <property type="component" value="Unassembled WGS sequence"/>
</dbReference>
<dbReference type="GO" id="GO:0016020">
    <property type="term" value="C:membrane"/>
    <property type="evidence" value="ECO:0007669"/>
    <property type="project" value="TreeGrafter"/>
</dbReference>
<evidence type="ECO:0000256" key="1">
    <source>
        <dbReference type="ARBA" id="ARBA00022741"/>
    </source>
</evidence>
<accession>A0A0M9ARC0</accession>
<keyword evidence="6" id="KW-1185">Reference proteome</keyword>
<reference evidence="5 6" key="1">
    <citation type="submission" date="2015-08" db="EMBL/GenBank/DDBJ databases">
        <title>Genomes of Isolates from Cabo Rojo, PR.</title>
        <authorList>
            <person name="Sanchez-Nieves R.L."/>
            <person name="Montalvo-Rodriguez R."/>
        </authorList>
    </citation>
    <scope>NUCLEOTIDE SEQUENCE [LARGE SCALE GENOMIC DNA]</scope>
    <source>
        <strain evidence="5 6">5</strain>
    </source>
</reference>
<dbReference type="Pfam" id="PF00501">
    <property type="entry name" value="AMP-binding"/>
    <property type="match status" value="1"/>
</dbReference>
<evidence type="ECO:0000313" key="5">
    <source>
        <dbReference type="EMBL" id="KOX97172.1"/>
    </source>
</evidence>
<evidence type="ECO:0000256" key="2">
    <source>
        <dbReference type="ARBA" id="ARBA00022840"/>
    </source>
</evidence>
<dbReference type="PANTHER" id="PTHR43272">
    <property type="entry name" value="LONG-CHAIN-FATTY-ACID--COA LIGASE"/>
    <property type="match status" value="1"/>
</dbReference>
<evidence type="ECO:0000256" key="3">
    <source>
        <dbReference type="SAM" id="MobiDB-lite"/>
    </source>
</evidence>
<dbReference type="CDD" id="cd05907">
    <property type="entry name" value="VL_LC_FACS_like"/>
    <property type="match status" value="1"/>
</dbReference>
<dbReference type="RefSeq" id="WP_053771348.1">
    <property type="nucleotide sequence ID" value="NZ_LIST01000002.1"/>
</dbReference>
<evidence type="ECO:0000313" key="6">
    <source>
        <dbReference type="Proteomes" id="UP000037747"/>
    </source>
</evidence>
<dbReference type="SUPFAM" id="SSF56801">
    <property type="entry name" value="Acetyl-CoA synthetase-like"/>
    <property type="match status" value="1"/>
</dbReference>
<protein>
    <submittedName>
        <fullName evidence="5">AMP-dependent synthetase and ligase</fullName>
    </submittedName>
</protein>
<feature type="domain" description="AMP-dependent synthetase/ligase" evidence="4">
    <location>
        <begin position="24"/>
        <end position="479"/>
    </location>
</feature>
<dbReference type="Pfam" id="PF23562">
    <property type="entry name" value="AMP-binding_C_3"/>
    <property type="match status" value="1"/>
</dbReference>
<dbReference type="STRING" id="1765655.AMR74_07040"/>
<sequence length="689" mass="75123">MSWQAAERAFTDEAIARETLPEMFERTAERHADRIAQRYKGGTYNRSLVAAGVVPPAPAGDYADLTYAEMRGIVRNLAAGFRELGVDADTRVAMYSQTRMEWAQTDFAALAAGAVVTTVYASSSPSQLRYLLEDPEATVVVAENAEMLADVLAVRGDLDHDLDAIVTVDEVDGDAVEADDLDDVYGLGDVHELGAEAFDKATYEGWVDAVEVNDLASLIYTSGTTGKPKGVRLTHANFRDNVSQCYRRFADRPDRDPSVPGISAESTTLSFLPLAHVFERMAGHYMMFAAGATVAYAESPDTLREDFGLVRPTTTTSVPRVYEKLYDAIREQASESPVKERIFEWAVDVGRAHHEADSPGPLLDAKRAVADRLVFSSVREAIGGNIEFFISGGGSLSAELCALYHAMDLPILEGYGLTETSPVISVNPPEEPKVGTIGPPVVDTEIAIDGSVVGEEVADLAGDVGELLVRGPQVSDGYWNRPDATAEAFVDADELPPDVVTAGTPADERIGVGGSDDGGDAEAAAAEPWFRTGDIVQLRPDGYVAFRERAKQLLVLSTGKNVAPGPIEDRFAANEFVEQCVVLGDGRKFVSALIVPNFERVAAWADENGVDLPEDRAAVCRDDRVRERIQAEVDRVNEEFESYEKIKQFRLVEEEFTEANDLLTPTMKKKRRNILDRFADEVEMIYDDG</sequence>
<dbReference type="InterPro" id="IPR042099">
    <property type="entry name" value="ANL_N_sf"/>
</dbReference>
<organism evidence="5 6">
    <name type="scientific">Halorubrum tropicale</name>
    <dbReference type="NCBI Taxonomy" id="1765655"/>
    <lineage>
        <taxon>Archaea</taxon>
        <taxon>Methanobacteriati</taxon>
        <taxon>Methanobacteriota</taxon>
        <taxon>Stenosarchaea group</taxon>
        <taxon>Halobacteria</taxon>
        <taxon>Halobacteriales</taxon>
        <taxon>Haloferacaceae</taxon>
        <taxon>Halorubrum</taxon>
    </lineage>
</organism>
<keyword evidence="2" id="KW-0067">ATP-binding</keyword>
<dbReference type="AlphaFoldDB" id="A0A0M9ARC0"/>
<dbReference type="OrthoDB" id="70225at2157"/>
<dbReference type="InterPro" id="IPR000873">
    <property type="entry name" value="AMP-dep_synth/lig_dom"/>
</dbReference>
<dbReference type="PATRIC" id="fig|1705389.3.peg.3391"/>
<dbReference type="InterPro" id="IPR020845">
    <property type="entry name" value="AMP-binding_CS"/>
</dbReference>
<keyword evidence="5" id="KW-0436">Ligase</keyword>
<dbReference type="GO" id="GO:0004467">
    <property type="term" value="F:long-chain fatty acid-CoA ligase activity"/>
    <property type="evidence" value="ECO:0007669"/>
    <property type="project" value="TreeGrafter"/>
</dbReference>
<dbReference type="EMBL" id="LIST01000002">
    <property type="protein sequence ID" value="KOX97172.1"/>
    <property type="molecule type" value="Genomic_DNA"/>
</dbReference>
<feature type="region of interest" description="Disordered" evidence="3">
    <location>
        <begin position="502"/>
        <end position="522"/>
    </location>
</feature>
<gene>
    <name evidence="5" type="ORF">AMR74_07040</name>
</gene>
<keyword evidence="1" id="KW-0547">Nucleotide-binding</keyword>
<proteinExistence type="predicted"/>
<dbReference type="GO" id="GO:0005524">
    <property type="term" value="F:ATP binding"/>
    <property type="evidence" value="ECO:0007669"/>
    <property type="project" value="UniProtKB-KW"/>
</dbReference>
<name>A0A0M9ARC0_9EURY</name>